<feature type="domain" description="Protein kinase" evidence="3">
    <location>
        <begin position="65"/>
        <end position="292"/>
    </location>
</feature>
<reference evidence="5" key="2">
    <citation type="submission" date="2018-02" db="UniProtKB">
        <authorList>
            <consortium name="EnsemblPlants"/>
        </authorList>
    </citation>
    <scope>IDENTIFICATION</scope>
    <source>
        <strain evidence="5">Williams 82</strain>
    </source>
</reference>
<organism evidence="4">
    <name type="scientific">Glycine max</name>
    <name type="common">Soybean</name>
    <name type="synonym">Glycine hispida</name>
    <dbReference type="NCBI Taxonomy" id="3847"/>
    <lineage>
        <taxon>Eukaryota</taxon>
        <taxon>Viridiplantae</taxon>
        <taxon>Streptophyta</taxon>
        <taxon>Embryophyta</taxon>
        <taxon>Tracheophyta</taxon>
        <taxon>Spermatophyta</taxon>
        <taxon>Magnoliopsida</taxon>
        <taxon>eudicotyledons</taxon>
        <taxon>Gunneridae</taxon>
        <taxon>Pentapetalae</taxon>
        <taxon>rosids</taxon>
        <taxon>fabids</taxon>
        <taxon>Fabales</taxon>
        <taxon>Fabaceae</taxon>
        <taxon>Papilionoideae</taxon>
        <taxon>50 kb inversion clade</taxon>
        <taxon>NPAAA clade</taxon>
        <taxon>indigoferoid/millettioid clade</taxon>
        <taxon>Phaseoleae</taxon>
        <taxon>Glycine</taxon>
        <taxon>Glycine subgen. Soja</taxon>
    </lineage>
</organism>
<dbReference type="Gene3D" id="1.10.510.10">
    <property type="entry name" value="Transferase(Phosphotransferase) domain 1"/>
    <property type="match status" value="1"/>
</dbReference>
<dbReference type="FunFam" id="3.30.200.20:FF:000745">
    <property type="entry name" value="Phytosulfokine receptor 2"/>
    <property type="match status" value="1"/>
</dbReference>
<evidence type="ECO:0000256" key="1">
    <source>
        <dbReference type="ARBA" id="ARBA00004479"/>
    </source>
</evidence>
<keyword evidence="2" id="KW-0812">Transmembrane</keyword>
<keyword evidence="2" id="KW-0472">Membrane</keyword>
<dbReference type="SMR" id="A0A0R0EJA0"/>
<gene>
    <name evidence="4" type="ORF">GLYMA_19G079500</name>
</gene>
<dbReference type="PANTHER" id="PTHR48006">
    <property type="entry name" value="LEUCINE-RICH REPEAT-CONTAINING PROTEIN DDB_G0281931-RELATED"/>
    <property type="match status" value="1"/>
</dbReference>
<evidence type="ECO:0000313" key="6">
    <source>
        <dbReference type="Proteomes" id="UP000008827"/>
    </source>
</evidence>
<dbReference type="AlphaFoldDB" id="A0A0R0EJA0"/>
<evidence type="ECO:0000256" key="2">
    <source>
        <dbReference type="SAM" id="Phobius"/>
    </source>
</evidence>
<dbReference type="SUPFAM" id="SSF56112">
    <property type="entry name" value="Protein kinase-like (PK-like)"/>
    <property type="match status" value="1"/>
</dbReference>
<reference evidence="4" key="3">
    <citation type="submission" date="2018-07" db="EMBL/GenBank/DDBJ databases">
        <title>WGS assembly of Glycine max.</title>
        <authorList>
            <person name="Schmutz J."/>
            <person name="Cannon S."/>
            <person name="Schlueter J."/>
            <person name="Ma J."/>
            <person name="Mitros T."/>
            <person name="Nelson W."/>
            <person name="Hyten D."/>
            <person name="Song Q."/>
            <person name="Thelen J."/>
            <person name="Cheng J."/>
            <person name="Xu D."/>
            <person name="Hellsten U."/>
            <person name="May G."/>
            <person name="Yu Y."/>
            <person name="Sakurai T."/>
            <person name="Umezawa T."/>
            <person name="Bhattacharyya M."/>
            <person name="Sandhu D."/>
            <person name="Valliyodan B."/>
            <person name="Lindquist E."/>
            <person name="Peto M."/>
            <person name="Grant D."/>
            <person name="Shu S."/>
            <person name="Goodstein D."/>
            <person name="Barry K."/>
            <person name="Futrell-Griggs M."/>
            <person name="Abernathy B."/>
            <person name="Du J."/>
            <person name="Tian Z."/>
            <person name="Zhu L."/>
            <person name="Gill N."/>
            <person name="Joshi T."/>
            <person name="Libault M."/>
            <person name="Sethuraman A."/>
            <person name="Zhang X."/>
            <person name="Shinozaki K."/>
            <person name="Nguyen H."/>
            <person name="Wing R."/>
            <person name="Cregan P."/>
            <person name="Specht J."/>
            <person name="Grimwood J."/>
            <person name="Rokhsar D."/>
            <person name="Stacey G."/>
            <person name="Shoemaker R."/>
            <person name="Jackson S."/>
        </authorList>
    </citation>
    <scope>NUCLEOTIDE SEQUENCE</scope>
    <source>
        <tissue evidence="4">Callus</tissue>
    </source>
</reference>
<proteinExistence type="predicted"/>
<evidence type="ECO:0000259" key="3">
    <source>
        <dbReference type="PROSITE" id="PS50011"/>
    </source>
</evidence>
<keyword evidence="2" id="KW-1133">Transmembrane helix</keyword>
<keyword evidence="6" id="KW-1185">Reference proteome</keyword>
<dbReference type="GO" id="GO:0007165">
    <property type="term" value="P:signal transduction"/>
    <property type="evidence" value="ECO:0000318"/>
    <property type="project" value="GO_Central"/>
</dbReference>
<dbReference type="GO" id="GO:0005886">
    <property type="term" value="C:plasma membrane"/>
    <property type="evidence" value="ECO:0000318"/>
    <property type="project" value="GO_Central"/>
</dbReference>
<dbReference type="InterPro" id="IPR011009">
    <property type="entry name" value="Kinase-like_dom_sf"/>
</dbReference>
<dbReference type="InterPro" id="IPR000719">
    <property type="entry name" value="Prot_kinase_dom"/>
</dbReference>
<sequence>MEHALQAVVASIGSFFVVTLLLAAAILLYQHHPSSSLSAVDASWSSDPNLIKISWDKLARATDNFSLHLIVDDDNFGLVYKARLFSSTTVAVKKLSPGAFQGFCEFTTEMETLSRLRHPNIVKILSYWASGPECLLVYEFIEKGNLDQWLHEPDLSLSLPPLPWPTRVNIICGVAHGLSYLHDLDKEEEQNVEALEEVIRLGGGVVEPEGLHEDVVDDALNINICGKLKSRIFKDGQKDKPVFVNSYNYDGLSQHVVVSIHIRFLRRLFNNHRRMQSLKLQYCHRVSFNNVS</sequence>
<dbReference type="PROSITE" id="PS50011">
    <property type="entry name" value="PROTEIN_KINASE_DOM"/>
    <property type="match status" value="1"/>
</dbReference>
<dbReference type="GO" id="GO:0004672">
    <property type="term" value="F:protein kinase activity"/>
    <property type="evidence" value="ECO:0000318"/>
    <property type="project" value="GO_Central"/>
</dbReference>
<evidence type="ECO:0000313" key="4">
    <source>
        <dbReference type="EMBL" id="KRG94367.1"/>
    </source>
</evidence>
<dbReference type="GO" id="GO:0005524">
    <property type="term" value="F:ATP binding"/>
    <property type="evidence" value="ECO:0007669"/>
    <property type="project" value="InterPro"/>
</dbReference>
<feature type="transmembrane region" description="Helical" evidence="2">
    <location>
        <begin position="7"/>
        <end position="29"/>
    </location>
</feature>
<dbReference type="EMBL" id="CM000852">
    <property type="protein sequence ID" value="KRG94367.1"/>
    <property type="molecule type" value="Genomic_DNA"/>
</dbReference>
<dbReference type="Pfam" id="PF07714">
    <property type="entry name" value="PK_Tyr_Ser-Thr"/>
    <property type="match status" value="1"/>
</dbReference>
<dbReference type="InParanoid" id="A0A0R0EJA0"/>
<evidence type="ECO:0000313" key="5">
    <source>
        <dbReference type="EnsemblPlants" id="KRG94367"/>
    </source>
</evidence>
<dbReference type="Gene3D" id="3.30.200.20">
    <property type="entry name" value="Phosphorylase Kinase, domain 1"/>
    <property type="match status" value="1"/>
</dbReference>
<dbReference type="PaxDb" id="3847-GLYMA19G23315.1"/>
<dbReference type="Gramene" id="KRG94367">
    <property type="protein sequence ID" value="KRG94367"/>
    <property type="gene ID" value="GLYMA_19G079500"/>
</dbReference>
<dbReference type="PANTHER" id="PTHR48006:SF47">
    <property type="entry name" value="PHYTOSULFOKINE RECEPTOR 2-LIKE"/>
    <property type="match status" value="1"/>
</dbReference>
<accession>A0A0R0EJA0</accession>
<dbReference type="InterPro" id="IPR051824">
    <property type="entry name" value="LRR_Rcpt-Like_S/T_Kinase"/>
</dbReference>
<reference evidence="4 5" key="1">
    <citation type="journal article" date="2010" name="Nature">
        <title>Genome sequence of the palaeopolyploid soybean.</title>
        <authorList>
            <person name="Schmutz J."/>
            <person name="Cannon S.B."/>
            <person name="Schlueter J."/>
            <person name="Ma J."/>
            <person name="Mitros T."/>
            <person name="Nelson W."/>
            <person name="Hyten D.L."/>
            <person name="Song Q."/>
            <person name="Thelen J.J."/>
            <person name="Cheng J."/>
            <person name="Xu D."/>
            <person name="Hellsten U."/>
            <person name="May G.D."/>
            <person name="Yu Y."/>
            <person name="Sakurai T."/>
            <person name="Umezawa T."/>
            <person name="Bhattacharyya M.K."/>
            <person name="Sandhu D."/>
            <person name="Valliyodan B."/>
            <person name="Lindquist E."/>
            <person name="Peto M."/>
            <person name="Grant D."/>
            <person name="Shu S."/>
            <person name="Goodstein D."/>
            <person name="Barry K."/>
            <person name="Futrell-Griggs M."/>
            <person name="Abernathy B."/>
            <person name="Du J."/>
            <person name="Tian Z."/>
            <person name="Zhu L."/>
            <person name="Gill N."/>
            <person name="Joshi T."/>
            <person name="Libault M."/>
            <person name="Sethuraman A."/>
            <person name="Zhang X.-C."/>
            <person name="Shinozaki K."/>
            <person name="Nguyen H.T."/>
            <person name="Wing R.A."/>
            <person name="Cregan P."/>
            <person name="Specht J."/>
            <person name="Grimwood J."/>
            <person name="Rokhsar D."/>
            <person name="Stacey G."/>
            <person name="Shoemaker R.C."/>
            <person name="Jackson S.A."/>
        </authorList>
    </citation>
    <scope>NUCLEOTIDE SEQUENCE</scope>
    <source>
        <strain evidence="5">cv. Williams 82</strain>
        <tissue evidence="4">Callus</tissue>
    </source>
</reference>
<dbReference type="InterPro" id="IPR001245">
    <property type="entry name" value="Ser-Thr/Tyr_kinase_cat_dom"/>
</dbReference>
<comment type="subcellular location">
    <subcellularLocation>
        <location evidence="1">Membrane</location>
        <topology evidence="1">Single-pass type I membrane protein</topology>
    </subcellularLocation>
</comment>
<protein>
    <recommendedName>
        <fullName evidence="3">Protein kinase domain-containing protein</fullName>
    </recommendedName>
</protein>
<name>A0A0R0EJA0_SOYBN</name>
<dbReference type="Proteomes" id="UP000008827">
    <property type="component" value="Chromosome 19"/>
</dbReference>
<dbReference type="EnsemblPlants" id="KRG94367">
    <property type="protein sequence ID" value="KRG94367"/>
    <property type="gene ID" value="GLYMA_19G079500"/>
</dbReference>